<reference evidence="1" key="1">
    <citation type="submission" date="2019-08" db="EMBL/GenBank/DDBJ databases">
        <authorList>
            <person name="Kucharzyk K."/>
            <person name="Murdoch R.W."/>
            <person name="Higgins S."/>
            <person name="Loffler F."/>
        </authorList>
    </citation>
    <scope>NUCLEOTIDE SEQUENCE</scope>
</reference>
<comment type="caution">
    <text evidence="1">The sequence shown here is derived from an EMBL/GenBank/DDBJ whole genome shotgun (WGS) entry which is preliminary data.</text>
</comment>
<dbReference type="AlphaFoldDB" id="A0A645D816"/>
<dbReference type="EMBL" id="VSSQ01033718">
    <property type="protein sequence ID" value="MPM85401.1"/>
    <property type="molecule type" value="Genomic_DNA"/>
</dbReference>
<proteinExistence type="predicted"/>
<evidence type="ECO:0000313" key="1">
    <source>
        <dbReference type="EMBL" id="MPM85401.1"/>
    </source>
</evidence>
<sequence length="51" mass="5581">MNEKVKDSPHFAGLSFTFSVSSVIDGVSVWRLSDNREESDKQAALALGVVR</sequence>
<gene>
    <name evidence="1" type="ORF">SDC9_132482</name>
</gene>
<name>A0A645D816_9ZZZZ</name>
<accession>A0A645D816</accession>
<protein>
    <submittedName>
        <fullName evidence="1">Uncharacterized protein</fullName>
    </submittedName>
</protein>
<organism evidence="1">
    <name type="scientific">bioreactor metagenome</name>
    <dbReference type="NCBI Taxonomy" id="1076179"/>
    <lineage>
        <taxon>unclassified sequences</taxon>
        <taxon>metagenomes</taxon>
        <taxon>ecological metagenomes</taxon>
    </lineage>
</organism>